<dbReference type="InterPro" id="IPR003594">
    <property type="entry name" value="HATPase_dom"/>
</dbReference>
<dbReference type="CDD" id="cd00075">
    <property type="entry name" value="HATPase"/>
    <property type="match status" value="1"/>
</dbReference>
<dbReference type="CDD" id="cd00082">
    <property type="entry name" value="HisKA"/>
    <property type="match status" value="1"/>
</dbReference>
<evidence type="ECO:0000256" key="9">
    <source>
        <dbReference type="ARBA" id="ARBA00023012"/>
    </source>
</evidence>
<dbReference type="InterPro" id="IPR050736">
    <property type="entry name" value="Sensor_HK_Regulatory"/>
</dbReference>
<evidence type="ECO:0000256" key="1">
    <source>
        <dbReference type="ARBA" id="ARBA00000085"/>
    </source>
</evidence>
<sequence length="368" mass="40565">MNDMKQPDQPARYGMISGPLSGGIILWSFVTFLLAAAGQMSLIVWLPRLLPVFDRWYLAVAVLVYWLALAVAFAWVIGRQIHERIERPMQEIGEAAGKVAKGDFSVYVAPQHIEGGRDWDSTDQMFADFNTMVAELGGIETMKNDFVSNVSHEIRNPLAVITNYATMMRDVDMDRARREKCARTIISASERLNMLVTDILRLNKLESQTIVSEARDYDLVRQLTDEILALDDLFTEKNVDLDCDIEDAAMVHADPGIVALIWSNVLGNALKYTEPGGHVSLTQRSRGGTVSVAISDDGCGMTPDEIAHMFDKFYQGDTSHAVQGNGLGMAMVKRAVELSCGFINVTSAKGQGTTVTVRLPAAKQDDES</sequence>
<dbReference type="Gene3D" id="1.10.287.130">
    <property type="match status" value="1"/>
</dbReference>
<evidence type="ECO:0000256" key="5">
    <source>
        <dbReference type="ARBA" id="ARBA00022679"/>
    </source>
</evidence>
<dbReference type="Gene3D" id="6.10.340.10">
    <property type="match status" value="1"/>
</dbReference>
<dbReference type="PROSITE" id="PS50109">
    <property type="entry name" value="HIS_KIN"/>
    <property type="match status" value="1"/>
</dbReference>
<keyword evidence="6 10" id="KW-0812">Transmembrane</keyword>
<evidence type="ECO:0000256" key="4">
    <source>
        <dbReference type="ARBA" id="ARBA00022553"/>
    </source>
</evidence>
<evidence type="ECO:0000256" key="6">
    <source>
        <dbReference type="ARBA" id="ARBA00022692"/>
    </source>
</evidence>
<feature type="transmembrane region" description="Helical" evidence="10">
    <location>
        <begin position="56"/>
        <end position="77"/>
    </location>
</feature>
<dbReference type="PRINTS" id="PR00344">
    <property type="entry name" value="BCTRLSENSOR"/>
</dbReference>
<comment type="subcellular location">
    <subcellularLocation>
        <location evidence="2">Cell membrane</location>
    </subcellularLocation>
</comment>
<evidence type="ECO:0000256" key="7">
    <source>
        <dbReference type="ARBA" id="ARBA00022777"/>
    </source>
</evidence>
<dbReference type="SMART" id="SM00387">
    <property type="entry name" value="HATPase_c"/>
    <property type="match status" value="1"/>
</dbReference>
<evidence type="ECO:0000256" key="2">
    <source>
        <dbReference type="ARBA" id="ARBA00004236"/>
    </source>
</evidence>
<proteinExistence type="predicted"/>
<dbReference type="CDD" id="cd06225">
    <property type="entry name" value="HAMP"/>
    <property type="match status" value="1"/>
</dbReference>
<evidence type="ECO:0000313" key="14">
    <source>
        <dbReference type="Proteomes" id="UP000710815"/>
    </source>
</evidence>
<evidence type="ECO:0000256" key="8">
    <source>
        <dbReference type="ARBA" id="ARBA00022989"/>
    </source>
</evidence>
<evidence type="ECO:0000313" key="13">
    <source>
        <dbReference type="EMBL" id="MCH9276796.1"/>
    </source>
</evidence>
<name>A0ABS9VXG4_9BIFI</name>
<keyword evidence="8 10" id="KW-1133">Transmembrane helix</keyword>
<dbReference type="PANTHER" id="PTHR43711:SF1">
    <property type="entry name" value="HISTIDINE KINASE 1"/>
    <property type="match status" value="1"/>
</dbReference>
<keyword evidence="5" id="KW-0808">Transferase</keyword>
<feature type="transmembrane region" description="Helical" evidence="10">
    <location>
        <begin position="20"/>
        <end position="44"/>
    </location>
</feature>
<dbReference type="InterPro" id="IPR003660">
    <property type="entry name" value="HAMP_dom"/>
</dbReference>
<gene>
    <name evidence="13" type="ORF">JS533_011010</name>
</gene>
<dbReference type="SUPFAM" id="SSF47384">
    <property type="entry name" value="Homodimeric domain of signal transducing histidine kinase"/>
    <property type="match status" value="1"/>
</dbReference>
<dbReference type="RefSeq" id="WP_241514581.1">
    <property type="nucleotide sequence ID" value="NZ_JAFEJT020000056.1"/>
</dbReference>
<evidence type="ECO:0000259" key="12">
    <source>
        <dbReference type="PROSITE" id="PS50885"/>
    </source>
</evidence>
<keyword evidence="10" id="KW-0472">Membrane</keyword>
<dbReference type="EMBL" id="JAFEJT020000056">
    <property type="protein sequence ID" value="MCH9276796.1"/>
    <property type="molecule type" value="Genomic_DNA"/>
</dbReference>
<dbReference type="InterPro" id="IPR005467">
    <property type="entry name" value="His_kinase_dom"/>
</dbReference>
<reference evidence="13 14" key="1">
    <citation type="journal article" date="2021" name="Environ. Microbiol.">
        <title>Genetic insights into the dark matter of the mammalian gut microbiota through targeted genome reconstruction.</title>
        <authorList>
            <person name="Lugli G.A."/>
            <person name="Alessandri G."/>
            <person name="Milani C."/>
            <person name="Viappiani A."/>
            <person name="Fontana F."/>
            <person name="Tarracchini C."/>
            <person name="Mancabelli L."/>
            <person name="Argentini C."/>
            <person name="Ruiz L."/>
            <person name="Margolles A."/>
            <person name="van Sinderen D."/>
            <person name="Turroni F."/>
            <person name="Ventura M."/>
        </authorList>
    </citation>
    <scope>NUCLEOTIDE SEQUENCE [LARGE SCALE GENOMIC DNA]</scope>
    <source>
        <strain evidence="13 14">MA1</strain>
    </source>
</reference>
<keyword evidence="4" id="KW-0597">Phosphoprotein</keyword>
<accession>A0ABS9VXG4</accession>
<comment type="catalytic activity">
    <reaction evidence="1">
        <text>ATP + protein L-histidine = ADP + protein N-phospho-L-histidine.</text>
        <dbReference type="EC" id="2.7.13.3"/>
    </reaction>
</comment>
<keyword evidence="9" id="KW-0902">Two-component regulatory system</keyword>
<dbReference type="Pfam" id="PF02518">
    <property type="entry name" value="HATPase_c"/>
    <property type="match status" value="1"/>
</dbReference>
<dbReference type="Proteomes" id="UP000710815">
    <property type="component" value="Unassembled WGS sequence"/>
</dbReference>
<organism evidence="13 14">
    <name type="scientific">Bifidobacterium amazonense</name>
    <dbReference type="NCBI Taxonomy" id="2809027"/>
    <lineage>
        <taxon>Bacteria</taxon>
        <taxon>Bacillati</taxon>
        <taxon>Actinomycetota</taxon>
        <taxon>Actinomycetes</taxon>
        <taxon>Bifidobacteriales</taxon>
        <taxon>Bifidobacteriaceae</taxon>
        <taxon>Bifidobacterium</taxon>
    </lineage>
</organism>
<evidence type="ECO:0000259" key="11">
    <source>
        <dbReference type="PROSITE" id="PS50109"/>
    </source>
</evidence>
<evidence type="ECO:0000256" key="3">
    <source>
        <dbReference type="ARBA" id="ARBA00012438"/>
    </source>
</evidence>
<dbReference type="SMART" id="SM00304">
    <property type="entry name" value="HAMP"/>
    <property type="match status" value="1"/>
</dbReference>
<dbReference type="PROSITE" id="PS50885">
    <property type="entry name" value="HAMP"/>
    <property type="match status" value="1"/>
</dbReference>
<comment type="caution">
    <text evidence="13">The sequence shown here is derived from an EMBL/GenBank/DDBJ whole genome shotgun (WGS) entry which is preliminary data.</text>
</comment>
<feature type="domain" description="HAMP" evidence="12">
    <location>
        <begin position="83"/>
        <end position="141"/>
    </location>
</feature>
<evidence type="ECO:0000256" key="10">
    <source>
        <dbReference type="SAM" id="Phobius"/>
    </source>
</evidence>
<dbReference type="SMART" id="SM00388">
    <property type="entry name" value="HisKA"/>
    <property type="match status" value="1"/>
</dbReference>
<dbReference type="Gene3D" id="3.30.565.10">
    <property type="entry name" value="Histidine kinase-like ATPase, C-terminal domain"/>
    <property type="match status" value="1"/>
</dbReference>
<dbReference type="EC" id="2.7.13.3" evidence="3"/>
<protein>
    <recommendedName>
        <fullName evidence="3">histidine kinase</fullName>
        <ecNumber evidence="3">2.7.13.3</ecNumber>
    </recommendedName>
</protein>
<reference evidence="13 14" key="2">
    <citation type="journal article" date="2021" name="Syst. Appl. Microbiol.">
        <title>Phylogenetic classification of ten novel species belonging to the genus Bifidobacterium comprising B. phasiani sp. nov., B. pongonis sp. nov., B. saguinibicoloris sp. nov., B. colobi sp. nov., B. simiiventris sp. nov., B. santillanense sp. nov., B. miconis sp. nov., B. amazonense sp. nov., B. pluvialisilvae sp. nov., and B. miconisargentati sp. nov.</title>
        <authorList>
            <person name="Lugli G.A."/>
            <person name="Calvete-Torre I."/>
            <person name="Alessandri G."/>
            <person name="Milani C."/>
            <person name="Turroni F."/>
            <person name="Laiolo P."/>
            <person name="Ossiprandi M.C."/>
            <person name="Margolles A."/>
            <person name="Ruiz L."/>
            <person name="Ventura M."/>
        </authorList>
    </citation>
    <scope>NUCLEOTIDE SEQUENCE [LARGE SCALE GENOMIC DNA]</scope>
    <source>
        <strain evidence="13 14">MA1</strain>
    </source>
</reference>
<dbReference type="InterPro" id="IPR036097">
    <property type="entry name" value="HisK_dim/P_sf"/>
</dbReference>
<dbReference type="InterPro" id="IPR003661">
    <property type="entry name" value="HisK_dim/P_dom"/>
</dbReference>
<feature type="domain" description="Histidine kinase" evidence="11">
    <location>
        <begin position="149"/>
        <end position="363"/>
    </location>
</feature>
<dbReference type="InterPro" id="IPR004358">
    <property type="entry name" value="Sig_transdc_His_kin-like_C"/>
</dbReference>
<dbReference type="Pfam" id="PF00512">
    <property type="entry name" value="HisKA"/>
    <property type="match status" value="1"/>
</dbReference>
<dbReference type="GO" id="GO:0016301">
    <property type="term" value="F:kinase activity"/>
    <property type="evidence" value="ECO:0007669"/>
    <property type="project" value="UniProtKB-KW"/>
</dbReference>
<dbReference type="PANTHER" id="PTHR43711">
    <property type="entry name" value="TWO-COMPONENT HISTIDINE KINASE"/>
    <property type="match status" value="1"/>
</dbReference>
<keyword evidence="7 13" id="KW-0418">Kinase</keyword>
<keyword evidence="14" id="KW-1185">Reference proteome</keyword>
<dbReference type="SUPFAM" id="SSF55874">
    <property type="entry name" value="ATPase domain of HSP90 chaperone/DNA topoisomerase II/histidine kinase"/>
    <property type="match status" value="1"/>
</dbReference>
<dbReference type="InterPro" id="IPR036890">
    <property type="entry name" value="HATPase_C_sf"/>
</dbReference>